<evidence type="ECO:0000256" key="2">
    <source>
        <dbReference type="ARBA" id="ARBA00022692"/>
    </source>
</evidence>
<dbReference type="PANTHER" id="PTHR10519:SF20">
    <property type="entry name" value="G-PROTEIN COUPLED RECEPTOR 156-RELATED"/>
    <property type="match status" value="1"/>
</dbReference>
<evidence type="ECO:0000256" key="9">
    <source>
        <dbReference type="SAM" id="Coils"/>
    </source>
</evidence>
<feature type="transmembrane region" description="Helical" evidence="10">
    <location>
        <begin position="719"/>
        <end position="739"/>
    </location>
</feature>
<dbReference type="EMBL" id="OVEO01000004">
    <property type="protein sequence ID" value="SPQ95898.1"/>
    <property type="molecule type" value="Genomic_DNA"/>
</dbReference>
<geneLocation type="mitochondrion" evidence="12"/>
<keyword evidence="8" id="KW-0807">Transducer</keyword>
<dbReference type="SUPFAM" id="SSF53822">
    <property type="entry name" value="Periplasmic binding protein-like I"/>
    <property type="match status" value="2"/>
</dbReference>
<evidence type="ECO:0000313" key="12">
    <source>
        <dbReference type="EMBL" id="SPQ95898.1"/>
    </source>
</evidence>
<keyword evidence="3 10" id="KW-1133">Transmembrane helix</keyword>
<proteinExistence type="predicted"/>
<accession>A0A3P3Y6U5</accession>
<keyword evidence="9" id="KW-0175">Coiled coil</keyword>
<feature type="domain" description="G-protein coupled receptors family 3 profile" evidence="11">
    <location>
        <begin position="719"/>
        <end position="962"/>
    </location>
</feature>
<keyword evidence="5 10" id="KW-0472">Membrane</keyword>
<protein>
    <recommendedName>
        <fullName evidence="11">G-protein coupled receptors family 3 profile domain-containing protein</fullName>
    </recommendedName>
</protein>
<evidence type="ECO:0000256" key="5">
    <source>
        <dbReference type="ARBA" id="ARBA00023136"/>
    </source>
</evidence>
<feature type="transmembrane region" description="Helical" evidence="10">
    <location>
        <begin position="937"/>
        <end position="957"/>
    </location>
</feature>
<feature type="transmembrane region" description="Helical" evidence="10">
    <location>
        <begin position="825"/>
        <end position="846"/>
    </location>
</feature>
<dbReference type="InterPro" id="IPR002455">
    <property type="entry name" value="GPCR3_GABA-B"/>
</dbReference>
<organism evidence="12 13">
    <name type="scientific">Plasmodiophora brassicae</name>
    <name type="common">Clubroot disease agent</name>
    <dbReference type="NCBI Taxonomy" id="37360"/>
    <lineage>
        <taxon>Eukaryota</taxon>
        <taxon>Sar</taxon>
        <taxon>Rhizaria</taxon>
        <taxon>Endomyxa</taxon>
        <taxon>Phytomyxea</taxon>
        <taxon>Plasmodiophorida</taxon>
        <taxon>Plasmodiophoridae</taxon>
        <taxon>Plasmodiophora</taxon>
    </lineage>
</organism>
<feature type="transmembrane region" description="Helical" evidence="10">
    <location>
        <begin position="783"/>
        <end position="805"/>
    </location>
</feature>
<evidence type="ECO:0000313" key="13">
    <source>
        <dbReference type="Proteomes" id="UP000290189"/>
    </source>
</evidence>
<evidence type="ECO:0000259" key="11">
    <source>
        <dbReference type="PROSITE" id="PS50259"/>
    </source>
</evidence>
<evidence type="ECO:0000256" key="7">
    <source>
        <dbReference type="ARBA" id="ARBA00023180"/>
    </source>
</evidence>
<comment type="subcellular location">
    <subcellularLocation>
        <location evidence="1">Membrane</location>
        <topology evidence="1">Multi-pass membrane protein</topology>
    </subcellularLocation>
</comment>
<dbReference type="InterPro" id="IPR017978">
    <property type="entry name" value="GPCR_3_C"/>
</dbReference>
<dbReference type="PROSITE" id="PS50259">
    <property type="entry name" value="G_PROTEIN_RECEP_F3_4"/>
    <property type="match status" value="1"/>
</dbReference>
<keyword evidence="4" id="KW-0297">G-protein coupled receptor</keyword>
<dbReference type="AlphaFoldDB" id="A0A3P3Y6U5"/>
<dbReference type="PANTHER" id="PTHR10519">
    <property type="entry name" value="GABA-B RECEPTOR"/>
    <property type="match status" value="1"/>
</dbReference>
<evidence type="ECO:0000256" key="3">
    <source>
        <dbReference type="ARBA" id="ARBA00022989"/>
    </source>
</evidence>
<dbReference type="Pfam" id="PF13407">
    <property type="entry name" value="Peripla_BP_4"/>
    <property type="match status" value="2"/>
</dbReference>
<dbReference type="GO" id="GO:0004965">
    <property type="term" value="F:G protein-coupled GABA receptor activity"/>
    <property type="evidence" value="ECO:0007669"/>
    <property type="project" value="InterPro"/>
</dbReference>
<evidence type="ECO:0000256" key="4">
    <source>
        <dbReference type="ARBA" id="ARBA00023040"/>
    </source>
</evidence>
<keyword evidence="2 10" id="KW-0812">Transmembrane</keyword>
<feature type="transmembrane region" description="Helical" evidence="10">
    <location>
        <begin position="877"/>
        <end position="895"/>
    </location>
</feature>
<dbReference type="InterPro" id="IPR025997">
    <property type="entry name" value="SBP_2_dom"/>
</dbReference>
<reference evidence="12 13" key="1">
    <citation type="submission" date="2018-03" db="EMBL/GenBank/DDBJ databases">
        <authorList>
            <person name="Fogelqvist J."/>
        </authorList>
    </citation>
    <scope>NUCLEOTIDE SEQUENCE [LARGE SCALE GENOMIC DNA]</scope>
</reference>
<dbReference type="GO" id="GO:0038039">
    <property type="term" value="C:G protein-coupled receptor heterodimeric complex"/>
    <property type="evidence" value="ECO:0007669"/>
    <property type="project" value="TreeGrafter"/>
</dbReference>
<evidence type="ECO:0000256" key="6">
    <source>
        <dbReference type="ARBA" id="ARBA00023170"/>
    </source>
</evidence>
<feature type="transmembrane region" description="Helical" evidence="10">
    <location>
        <begin position="751"/>
        <end position="771"/>
    </location>
</feature>
<keyword evidence="12" id="KW-0496">Mitochondrion</keyword>
<dbReference type="Pfam" id="PF00003">
    <property type="entry name" value="7tm_3"/>
    <property type="match status" value="1"/>
</dbReference>
<sequence>MSTIAVDDPLHSNPSCPCFNQHGMKIGLVLMDPTSDDFVKTLLTGAQRAADDRDLDLVVYSAASFDIGAQQAAITSMVQRGVTSLIVQIPVSLSSMAPVPILKGLAGQGIRIGSIVAGEAFTSSPDFQPAFHVGNDNYQAGVLAATKLLNAYPAFAANTVCFNPISGLSNFDLRCSGWITTMKAAGKTASQIGAYGKSESLALIQQAVDSGTVKAMFMAGAFKGPAIDAVRGTPGAVGRFLVIAFELDSVTGAELQVSDVVPFIVDTQPYLQGYTAVTLSAAFNLTETDAMATRFFRTGPVIVDQTTPNLARRVQLQSAGYPVCPSVDHPTICFNRTAAVVNNVMNAQTYNGFWSIVRSGLYEAAVDTGVQVHEWLDNSATDTKMAAYLSTLAQQEVQRRDASAQPNATSPMIGVVVAAAGSWTHAAAAIDALHAAVQVPVMGINKVLVGSQTQHSYDSYMLMSNQEAGRQAAQFAWKHGYTKMTCFHETSVVDWTSSDARCYVAESTFRALGGQASYIRVDPQNANTIAQAVAQAIQNGTQIVFSETSAALSPTIDALKASGVYGIGAGKVTAASIGDTNAYMLAELDAGRYLFGVHQSAFLQGYLPTCLFFARAVTGGYTDGNRLLPDPSATFDGTSVTYPIINAGPVIITSASSRYVNCSSALNGPTMLNPGPNDIRDFGFQYVAWPRCDVKPVQSGQVLQVNTFSFSSGHVGSSIAVSAVGGILAAGILAAVGVYRKRAAMKSGSVRFTAVLVACSLAILSLAFLFAMPASRQLCSWRLALFSILVTVVLSVLFAKMLRVYRVFANAMTNGKKASTSDVRVLRDVLVGTSITVIIVILTLAINPPDAVNVEIARGSDSVTVAAMCQYNSTWKWILYGYLALVVLLGCYISYKSWDIPSSFNEARFLTAAFYVIFFTGIVIIPLTELLAEQPQALLLVNIAGMFMATVAVLLCSTGPKLIAAYKNLAVATTQISSGSSKPRGQTFQTTLDSRDQIIKQLQAQINELQRENAALRTGKTRETTQATAGSAGAIVL</sequence>
<keyword evidence="7" id="KW-0325">Glycoprotein</keyword>
<dbReference type="InterPro" id="IPR028082">
    <property type="entry name" value="Peripla_BP_I"/>
</dbReference>
<feature type="transmembrane region" description="Helical" evidence="10">
    <location>
        <begin position="907"/>
        <end position="925"/>
    </location>
</feature>
<evidence type="ECO:0000256" key="8">
    <source>
        <dbReference type="ARBA" id="ARBA00023224"/>
    </source>
</evidence>
<evidence type="ECO:0000256" key="1">
    <source>
        <dbReference type="ARBA" id="ARBA00004141"/>
    </source>
</evidence>
<dbReference type="Gene3D" id="3.40.50.2300">
    <property type="match status" value="4"/>
</dbReference>
<evidence type="ECO:0000256" key="10">
    <source>
        <dbReference type="SAM" id="Phobius"/>
    </source>
</evidence>
<name>A0A3P3Y6U5_PLABS</name>
<dbReference type="PRINTS" id="PR00248">
    <property type="entry name" value="GPCRMGR"/>
</dbReference>
<dbReference type="Proteomes" id="UP000290189">
    <property type="component" value="Unassembled WGS sequence"/>
</dbReference>
<keyword evidence="6" id="KW-0675">Receptor</keyword>
<dbReference type="InterPro" id="IPR000337">
    <property type="entry name" value="GPCR_3"/>
</dbReference>
<feature type="coiled-coil region" evidence="9">
    <location>
        <begin position="992"/>
        <end position="1019"/>
    </location>
</feature>
<gene>
    <name evidence="12" type="ORF">PLBR_LOCUS3113</name>
</gene>